<dbReference type="InterPro" id="IPR008927">
    <property type="entry name" value="6-PGluconate_DH-like_C_sf"/>
</dbReference>
<accession>A0A239WK62</accession>
<dbReference type="InterPro" id="IPR013332">
    <property type="entry name" value="KPR_N"/>
</dbReference>
<proteinExistence type="inferred from homology"/>
<dbReference type="InterPro" id="IPR036291">
    <property type="entry name" value="NAD(P)-bd_dom_sf"/>
</dbReference>
<evidence type="ECO:0000313" key="7">
    <source>
        <dbReference type="EMBL" id="SNV34857.1"/>
    </source>
</evidence>
<dbReference type="NCBIfam" id="NF005091">
    <property type="entry name" value="PRK06522.2-2"/>
    <property type="match status" value="1"/>
</dbReference>
<dbReference type="InterPro" id="IPR003710">
    <property type="entry name" value="ApbA"/>
</dbReference>
<dbReference type="Gene3D" id="3.40.50.720">
    <property type="entry name" value="NAD(P)-binding Rossmann-like Domain"/>
    <property type="match status" value="1"/>
</dbReference>
<evidence type="ECO:0000256" key="3">
    <source>
        <dbReference type="ARBA" id="ARBA00023002"/>
    </source>
</evidence>
<dbReference type="SUPFAM" id="SSF51735">
    <property type="entry name" value="NAD(P)-binding Rossmann-fold domains"/>
    <property type="match status" value="1"/>
</dbReference>
<comment type="catalytic activity">
    <reaction evidence="4">
        <text>(R)-pantoate + NADP(+) = 2-dehydropantoate + NADPH + H(+)</text>
        <dbReference type="Rhea" id="RHEA:16233"/>
        <dbReference type="ChEBI" id="CHEBI:11561"/>
        <dbReference type="ChEBI" id="CHEBI:15378"/>
        <dbReference type="ChEBI" id="CHEBI:15980"/>
        <dbReference type="ChEBI" id="CHEBI:57783"/>
        <dbReference type="ChEBI" id="CHEBI:58349"/>
        <dbReference type="EC" id="1.1.1.169"/>
    </reaction>
</comment>
<dbReference type="Pfam" id="PF02558">
    <property type="entry name" value="ApbA"/>
    <property type="match status" value="1"/>
</dbReference>
<dbReference type="SUPFAM" id="SSF48179">
    <property type="entry name" value="6-phosphogluconate dehydrogenase C-terminal domain-like"/>
    <property type="match status" value="1"/>
</dbReference>
<reference evidence="7 8" key="1">
    <citation type="submission" date="2017-06" db="EMBL/GenBank/DDBJ databases">
        <authorList>
            <consortium name="Pathogen Informatics"/>
        </authorList>
    </citation>
    <scope>NUCLEOTIDE SEQUENCE [LARGE SCALE GENOMIC DNA]</scope>
    <source>
        <strain evidence="7 8">NCTC11865</strain>
    </source>
</reference>
<dbReference type="Proteomes" id="UP000215332">
    <property type="component" value="Chromosome 1"/>
</dbReference>
<dbReference type="RefSeq" id="WP_231933701.1">
    <property type="nucleotide sequence ID" value="NZ_LT906441.1"/>
</dbReference>
<comment type="similarity">
    <text evidence="1 4">Belongs to the ketopantoate reductase family.</text>
</comment>
<gene>
    <name evidence="7" type="ORF">SAMEA4412665_01181</name>
</gene>
<evidence type="ECO:0000259" key="6">
    <source>
        <dbReference type="Pfam" id="PF08546"/>
    </source>
</evidence>
<evidence type="ECO:0000256" key="2">
    <source>
        <dbReference type="ARBA" id="ARBA00022857"/>
    </source>
</evidence>
<protein>
    <recommendedName>
        <fullName evidence="4">2-dehydropantoate 2-reductase</fullName>
        <ecNumber evidence="4">1.1.1.169</ecNumber>
    </recommendedName>
    <alternativeName>
        <fullName evidence="4">Ketopantoate reductase</fullName>
    </alternativeName>
</protein>
<keyword evidence="3 4" id="KW-0560">Oxidoreductase</keyword>
<dbReference type="GO" id="GO:0008677">
    <property type="term" value="F:2-dehydropantoate 2-reductase activity"/>
    <property type="evidence" value="ECO:0007669"/>
    <property type="project" value="UniProtKB-EC"/>
</dbReference>
<dbReference type="Gene3D" id="1.10.1040.10">
    <property type="entry name" value="N-(1-d-carboxylethyl)-l-norvaline Dehydrogenase, domain 2"/>
    <property type="match status" value="1"/>
</dbReference>
<dbReference type="Pfam" id="PF08546">
    <property type="entry name" value="ApbA_C"/>
    <property type="match status" value="1"/>
</dbReference>
<feature type="domain" description="Ketopantoate reductase C-terminal" evidence="6">
    <location>
        <begin position="181"/>
        <end position="302"/>
    </location>
</feature>
<evidence type="ECO:0000313" key="8">
    <source>
        <dbReference type="Proteomes" id="UP000215332"/>
    </source>
</evidence>
<comment type="pathway">
    <text evidence="4">Cofactor biosynthesis; (R)-pantothenate biosynthesis; (R)-pantoate from 3-methyl-2-oxobutanoate: step 2/2.</text>
</comment>
<name>A0A239WK62_9ACTN</name>
<dbReference type="KEGG" id="cgrn:4412665_01181"/>
<evidence type="ECO:0000256" key="1">
    <source>
        <dbReference type="ARBA" id="ARBA00007870"/>
    </source>
</evidence>
<dbReference type="AlphaFoldDB" id="A0A239WK62"/>
<dbReference type="eggNOG" id="COG1893">
    <property type="taxonomic scope" value="Bacteria"/>
</dbReference>
<comment type="function">
    <text evidence="4">Catalyzes the NADPH-dependent reduction of ketopantoate into pantoic acid.</text>
</comment>
<dbReference type="UniPathway" id="UPA00028">
    <property type="reaction ID" value="UER00004"/>
</dbReference>
<dbReference type="InterPro" id="IPR013328">
    <property type="entry name" value="6PGD_dom2"/>
</dbReference>
<dbReference type="NCBIfam" id="TIGR00745">
    <property type="entry name" value="apbA_panE"/>
    <property type="match status" value="1"/>
</dbReference>
<dbReference type="InterPro" id="IPR013752">
    <property type="entry name" value="KPA_reductase"/>
</dbReference>
<keyword evidence="2 4" id="KW-0521">NADP</keyword>
<dbReference type="EMBL" id="LT906441">
    <property type="protein sequence ID" value="SNV34857.1"/>
    <property type="molecule type" value="Genomic_DNA"/>
</dbReference>
<evidence type="ECO:0000256" key="4">
    <source>
        <dbReference type="RuleBase" id="RU362068"/>
    </source>
</evidence>
<dbReference type="InterPro" id="IPR051402">
    <property type="entry name" value="KPR-Related"/>
</dbReference>
<dbReference type="EC" id="1.1.1.169" evidence="4"/>
<dbReference type="PANTHER" id="PTHR21708:SF26">
    <property type="entry name" value="2-DEHYDROPANTOATE 2-REDUCTASE"/>
    <property type="match status" value="1"/>
</dbReference>
<dbReference type="GO" id="GO:0005737">
    <property type="term" value="C:cytoplasm"/>
    <property type="evidence" value="ECO:0007669"/>
    <property type="project" value="TreeGrafter"/>
</dbReference>
<dbReference type="GO" id="GO:0015940">
    <property type="term" value="P:pantothenate biosynthetic process"/>
    <property type="evidence" value="ECO:0007669"/>
    <property type="project" value="UniProtKB-UniPathway"/>
</dbReference>
<sequence length="308" mass="32536">MMDRLRVAVVGAGAIGTFYGMMLEQAGADVSFVARGATLAAIRRDGLRITGKRTRTIHPLVTDDPAQIDVVDAVLVCTKTFQVAPALEDYSSSLIGPDTVVVTTQNGVATPQVVADIVGRRRTCPGVCREWVKIVEPGVVDDMGGPASIHIGMLDGSQNPIVDEIRSRFESVGVTCPPVADIITELWFKAVNVCAQGAIGAALEATLGELLTCHRDLFVRCVREWIAVGEAHGADFSPDVLAAVFAYFESQEGHLTTSFQRDITAGRASELEAQVGALPGLGDEVGVDTPLNDAFAAVLRAKAARAGH</sequence>
<evidence type="ECO:0000259" key="5">
    <source>
        <dbReference type="Pfam" id="PF02558"/>
    </source>
</evidence>
<feature type="domain" description="Ketopantoate reductase N-terminal" evidence="5">
    <location>
        <begin position="7"/>
        <end position="155"/>
    </location>
</feature>
<organism evidence="7 8">
    <name type="scientific">Cutibacterium granulosum</name>
    <dbReference type="NCBI Taxonomy" id="33011"/>
    <lineage>
        <taxon>Bacteria</taxon>
        <taxon>Bacillati</taxon>
        <taxon>Actinomycetota</taxon>
        <taxon>Actinomycetes</taxon>
        <taxon>Propionibacteriales</taxon>
        <taxon>Propionibacteriaceae</taxon>
        <taxon>Cutibacterium</taxon>
    </lineage>
</organism>
<dbReference type="PANTHER" id="PTHR21708">
    <property type="entry name" value="PROBABLE 2-DEHYDROPANTOATE 2-REDUCTASE"/>
    <property type="match status" value="1"/>
</dbReference>
<keyword evidence="4" id="KW-0566">Pantothenate biosynthesis</keyword>